<keyword evidence="1" id="KW-0732">Signal</keyword>
<dbReference type="Pfam" id="PF13568">
    <property type="entry name" value="OMP_b-brl_2"/>
    <property type="match status" value="1"/>
</dbReference>
<evidence type="ECO:0000313" key="3">
    <source>
        <dbReference type="EMBL" id="KIC94178.1"/>
    </source>
</evidence>
<feature type="chain" id="PRO_5002135631" description="Outer membrane protein beta-barrel domain-containing protein" evidence="1">
    <location>
        <begin position="21"/>
        <end position="197"/>
    </location>
</feature>
<accession>A0A0C1LFQ2</accession>
<gene>
    <name evidence="3" type="ORF">OI18_14485</name>
</gene>
<name>A0A0C1LFQ2_9BACT</name>
<dbReference type="InterPro" id="IPR025665">
    <property type="entry name" value="Beta-barrel_OMP_2"/>
</dbReference>
<protein>
    <recommendedName>
        <fullName evidence="2">Outer membrane protein beta-barrel domain-containing protein</fullName>
    </recommendedName>
</protein>
<dbReference type="RefSeq" id="WP_039140855.1">
    <property type="nucleotide sequence ID" value="NZ_JSVC01000015.1"/>
</dbReference>
<dbReference type="Proteomes" id="UP000031408">
    <property type="component" value="Unassembled WGS sequence"/>
</dbReference>
<organism evidence="3 4">
    <name type="scientific">Flavihumibacter solisilvae</name>
    <dbReference type="NCBI Taxonomy" id="1349421"/>
    <lineage>
        <taxon>Bacteria</taxon>
        <taxon>Pseudomonadati</taxon>
        <taxon>Bacteroidota</taxon>
        <taxon>Chitinophagia</taxon>
        <taxon>Chitinophagales</taxon>
        <taxon>Chitinophagaceae</taxon>
        <taxon>Flavihumibacter</taxon>
    </lineage>
</organism>
<sequence>MKSRLFALLAMLMAYSYSQAQGFHLGIKGGANITKIDGKELKDEFNYGYHLGGFAELGLGKKWFIQPELLWSQYNTQTADDFEDIVNDAKPGSSNQDIKLNYLTIPITLNYRLLDWLSLQAGPQFGVLLDNEKDLLANGKEAFESGDFALLAGAQVNFGAFRITGRYYSGLKDINTSELENAWKNKGFQVSVGIKIL</sequence>
<reference evidence="3 4" key="1">
    <citation type="submission" date="2014-11" db="EMBL/GenBank/DDBJ databases">
        <title>Genome sequence of Flavihumibacter solisilvae 3-3.</title>
        <authorList>
            <person name="Zhou G."/>
            <person name="Li M."/>
            <person name="Wang G."/>
        </authorList>
    </citation>
    <scope>NUCLEOTIDE SEQUENCE [LARGE SCALE GENOMIC DNA]</scope>
    <source>
        <strain evidence="3 4">3-3</strain>
    </source>
</reference>
<evidence type="ECO:0000259" key="2">
    <source>
        <dbReference type="Pfam" id="PF13568"/>
    </source>
</evidence>
<comment type="caution">
    <text evidence="3">The sequence shown here is derived from an EMBL/GenBank/DDBJ whole genome shotgun (WGS) entry which is preliminary data.</text>
</comment>
<evidence type="ECO:0000256" key="1">
    <source>
        <dbReference type="SAM" id="SignalP"/>
    </source>
</evidence>
<dbReference type="OrthoDB" id="947434at2"/>
<feature type="signal peptide" evidence="1">
    <location>
        <begin position="1"/>
        <end position="20"/>
    </location>
</feature>
<dbReference type="STRING" id="1349421.OI18_14485"/>
<feature type="domain" description="Outer membrane protein beta-barrel" evidence="2">
    <location>
        <begin position="19"/>
        <end position="174"/>
    </location>
</feature>
<keyword evidence="4" id="KW-1185">Reference proteome</keyword>
<dbReference type="AlphaFoldDB" id="A0A0C1LFQ2"/>
<proteinExistence type="predicted"/>
<evidence type="ECO:0000313" key="4">
    <source>
        <dbReference type="Proteomes" id="UP000031408"/>
    </source>
</evidence>
<dbReference type="EMBL" id="JSVC01000015">
    <property type="protein sequence ID" value="KIC94178.1"/>
    <property type="molecule type" value="Genomic_DNA"/>
</dbReference>